<dbReference type="SUPFAM" id="SSF101262">
    <property type="entry name" value="Methenyltetrahydrofolate cyclohydrolase-like"/>
    <property type="match status" value="1"/>
</dbReference>
<evidence type="ECO:0000259" key="1">
    <source>
        <dbReference type="Pfam" id="PF04961"/>
    </source>
</evidence>
<accession>A0A1Y3YXW8</accession>
<dbReference type="InterPro" id="IPR036178">
    <property type="entry name" value="Formintransfe-cycloase-like_sf"/>
</dbReference>
<dbReference type="Pfam" id="PF04961">
    <property type="entry name" value="FTCD_C"/>
    <property type="match status" value="1"/>
</dbReference>
<dbReference type="Proteomes" id="UP000195386">
    <property type="component" value="Unassembled WGS sequence"/>
</dbReference>
<evidence type="ECO:0000313" key="3">
    <source>
        <dbReference type="Proteomes" id="UP000195386"/>
    </source>
</evidence>
<dbReference type="AlphaFoldDB" id="A0A1Y3YXW8"/>
<evidence type="ECO:0000313" key="2">
    <source>
        <dbReference type="EMBL" id="OUO02693.1"/>
    </source>
</evidence>
<name>A0A1Y3YXW8_9BACE</name>
<gene>
    <name evidence="2" type="ORF">B5F97_04105</name>
</gene>
<protein>
    <submittedName>
        <fullName evidence="2">Methenyltetrahydrofolate cyclohydrolase</fullName>
    </submittedName>
</protein>
<dbReference type="PANTHER" id="PTHR31712">
    <property type="entry name" value="DIETARY RESTRICTION OVER EXPRESSED"/>
    <property type="match status" value="1"/>
</dbReference>
<dbReference type="PANTHER" id="PTHR31712:SF1">
    <property type="entry name" value="SECRETED PROTEIN"/>
    <property type="match status" value="1"/>
</dbReference>
<reference evidence="3" key="1">
    <citation type="submission" date="2017-04" db="EMBL/GenBank/DDBJ databases">
        <title>Function of individual gut microbiota members based on whole genome sequencing of pure cultures obtained from chicken caecum.</title>
        <authorList>
            <person name="Medvecky M."/>
            <person name="Cejkova D."/>
            <person name="Polansky O."/>
            <person name="Karasova D."/>
            <person name="Kubasova T."/>
            <person name="Cizek A."/>
            <person name="Rychlik I."/>
        </authorList>
    </citation>
    <scope>NUCLEOTIDE SEQUENCE [LARGE SCALE GENOMIC DNA]</scope>
    <source>
        <strain evidence="3">An43</strain>
    </source>
</reference>
<dbReference type="Gene3D" id="1.20.120.680">
    <property type="entry name" value="Formiminotetrahydrofolate cyclodeaminase monomer, up-and-down helical bundle"/>
    <property type="match status" value="1"/>
</dbReference>
<dbReference type="GO" id="GO:0016787">
    <property type="term" value="F:hydrolase activity"/>
    <property type="evidence" value="ECO:0007669"/>
    <property type="project" value="UniProtKB-KW"/>
</dbReference>
<comment type="caution">
    <text evidence="2">The sequence shown here is derived from an EMBL/GenBank/DDBJ whole genome shotgun (WGS) entry which is preliminary data.</text>
</comment>
<dbReference type="InterPro" id="IPR007044">
    <property type="entry name" value="Cyclodeamin/CycHdrlase"/>
</dbReference>
<feature type="domain" description="Cyclodeaminase/cyclohydrolase" evidence="1">
    <location>
        <begin position="6"/>
        <end position="186"/>
    </location>
</feature>
<proteinExistence type="predicted"/>
<sequence>MLVDLTLKEFLNKVAGSDPVPGGGSIAALNGAIASALAAMVANLTIGKKGYEEHEELMQHIAGVALQEQNTFIKDIDRDSEAYDSVFACFKMPKATDEEKASRSAAIQEATKFAALVPMQVARNAYELMTVIMDVARLGNRNAVTDACVAMMSARSAVLGALMNVRINLGSLKDKEFAAKLQTEAAELEHLACAKEKELLDEINEELKV</sequence>
<organism evidence="2 3">
    <name type="scientific">Bacteroides clarus</name>
    <dbReference type="NCBI Taxonomy" id="626929"/>
    <lineage>
        <taxon>Bacteria</taxon>
        <taxon>Pseudomonadati</taxon>
        <taxon>Bacteroidota</taxon>
        <taxon>Bacteroidia</taxon>
        <taxon>Bacteroidales</taxon>
        <taxon>Bacteroidaceae</taxon>
        <taxon>Bacteroides</taxon>
    </lineage>
</organism>
<keyword evidence="2" id="KW-0378">Hydrolase</keyword>
<dbReference type="RefSeq" id="WP_087425495.1">
    <property type="nucleotide sequence ID" value="NZ_NFII01000002.1"/>
</dbReference>
<dbReference type="EMBL" id="NFII01000002">
    <property type="protein sequence ID" value="OUO02693.1"/>
    <property type="molecule type" value="Genomic_DNA"/>
</dbReference>
<dbReference type="InterPro" id="IPR035291">
    <property type="entry name" value="DUF5354"/>
</dbReference>